<dbReference type="PROSITE" id="PS00021">
    <property type="entry name" value="KRINGLE_1"/>
    <property type="match status" value="1"/>
</dbReference>
<evidence type="ECO:0000256" key="3">
    <source>
        <dbReference type="PROSITE-ProRule" id="PRU00121"/>
    </source>
</evidence>
<evidence type="ECO:0000256" key="2">
    <source>
        <dbReference type="ARBA" id="ARBA00023157"/>
    </source>
</evidence>
<dbReference type="PANTHER" id="PTHR24261:SF7">
    <property type="entry name" value="KRINGLE DOMAIN-CONTAINING PROTEIN"/>
    <property type="match status" value="1"/>
</dbReference>
<comment type="caution">
    <text evidence="3">Lacks conserved residue(s) required for the propagation of feature annotation.</text>
</comment>
<keyword evidence="1 3" id="KW-0420">Kringle</keyword>
<evidence type="ECO:0000259" key="4">
    <source>
        <dbReference type="PROSITE" id="PS50070"/>
    </source>
</evidence>
<dbReference type="InterPro" id="IPR018056">
    <property type="entry name" value="Kringle_CS"/>
</dbReference>
<dbReference type="EMBL" id="BGZK01000028">
    <property type="protein sequence ID" value="GBP07976.1"/>
    <property type="molecule type" value="Genomic_DNA"/>
</dbReference>
<feature type="domain" description="Kringle" evidence="4">
    <location>
        <begin position="540"/>
        <end position="592"/>
    </location>
</feature>
<dbReference type="InterPro" id="IPR050759">
    <property type="entry name" value="Serine_protease_kringle"/>
</dbReference>
<dbReference type="Proteomes" id="UP000299102">
    <property type="component" value="Unassembled WGS sequence"/>
</dbReference>
<proteinExistence type="predicted"/>
<dbReference type="InterPro" id="IPR013806">
    <property type="entry name" value="Kringle-like"/>
</dbReference>
<keyword evidence="6" id="KW-1185">Reference proteome</keyword>
<evidence type="ECO:0000313" key="5">
    <source>
        <dbReference type="EMBL" id="GBP07976.1"/>
    </source>
</evidence>
<reference evidence="5 6" key="1">
    <citation type="journal article" date="2019" name="Commun. Biol.">
        <title>The bagworm genome reveals a unique fibroin gene that provides high tensile strength.</title>
        <authorList>
            <person name="Kono N."/>
            <person name="Nakamura H."/>
            <person name="Ohtoshi R."/>
            <person name="Tomita M."/>
            <person name="Numata K."/>
            <person name="Arakawa K."/>
        </authorList>
    </citation>
    <scope>NUCLEOTIDE SEQUENCE [LARGE SCALE GENOMIC DNA]</scope>
</reference>
<keyword evidence="2" id="KW-1015">Disulfide bond</keyword>
<organism evidence="5 6">
    <name type="scientific">Eumeta variegata</name>
    <name type="common">Bagworm moth</name>
    <name type="synonym">Eumeta japonica</name>
    <dbReference type="NCBI Taxonomy" id="151549"/>
    <lineage>
        <taxon>Eukaryota</taxon>
        <taxon>Metazoa</taxon>
        <taxon>Ecdysozoa</taxon>
        <taxon>Arthropoda</taxon>
        <taxon>Hexapoda</taxon>
        <taxon>Insecta</taxon>
        <taxon>Pterygota</taxon>
        <taxon>Neoptera</taxon>
        <taxon>Endopterygota</taxon>
        <taxon>Lepidoptera</taxon>
        <taxon>Glossata</taxon>
        <taxon>Ditrysia</taxon>
        <taxon>Tineoidea</taxon>
        <taxon>Psychidae</taxon>
        <taxon>Oiketicinae</taxon>
        <taxon>Eumeta</taxon>
    </lineage>
</organism>
<evidence type="ECO:0000256" key="1">
    <source>
        <dbReference type="ARBA" id="ARBA00022572"/>
    </source>
</evidence>
<name>A0A4C1T1A6_EUMVA</name>
<dbReference type="SUPFAM" id="SSF57440">
    <property type="entry name" value="Kringle-like"/>
    <property type="match status" value="3"/>
</dbReference>
<dbReference type="PROSITE" id="PS50070">
    <property type="entry name" value="KRINGLE_2"/>
    <property type="match status" value="3"/>
</dbReference>
<dbReference type="PANTHER" id="PTHR24261">
    <property type="entry name" value="PLASMINOGEN-RELATED"/>
    <property type="match status" value="1"/>
</dbReference>
<dbReference type="Pfam" id="PF00051">
    <property type="entry name" value="Kringle"/>
    <property type="match status" value="1"/>
</dbReference>
<dbReference type="AlphaFoldDB" id="A0A4C1T1A6"/>
<gene>
    <name evidence="5" type="primary">Hgf</name>
    <name evidence="5" type="ORF">EVAR_78110_1</name>
</gene>
<sequence length="781" mass="89336">MGLCYTGTISRTGQGLRCQRWATDAPVHKVDKAITRMEYGGKMSRSTTSQKCKKWSKNWSNKKLNLPNGTITNAQKFPRFRFPSRDVGTAGKNCRNPDGDLGGPWCYTEQAEESDLFLKEYCDVPFCDDRDCELYSKQGNYYSHFISFNQSAPNITFSVRLWDPDQEVTGVVKILLSILCVPASPSDIVRWGTGIELTITNEDTVMTIGNIEIFNEHTPHVLKATEYTDFILSWSDNVLVLGKPGVIKLLYTNEIDKIGELLKLSNMTFKYYSVDGSEAMWDLPFCEDEYVCEEHTTFKPHPLFFWPLRQKHLNYELEIWVRSYSSAIVYLVREPYHEFPRINIVLGVSENVSEIFYQAAPNMRVVPLAQVTYPYLLDYWEWTELHFIIFSQEMQIFLNVEGRLEMIFKVKHELMNALRWFSLGSDHSITHWSVYCQPPDMPPAYPPDCALTQSEFGYSGDQWVTGSGLPCIPWIDNSTVSKGYQNNSLFVNGTVANVNYCRNIKRRDTGPWCYALSAKGVKEEVCDVRRCSALDCKVAGTANDYAGDTSTTRSGRKCKKWTDVSKKWSNLQNGSLYPEGDVHKVNNFCRNPTRSLVGDEGGGLRFSLKEWNPDFLDGILFKVFSSDKQMSLTLYVGAKDNEKVILEFEDHSKNSKKLLVEKSILHLIPAGKWGNFWLQTLKGGIRLGYPKTENAIFEWETDDDHLTFEPSFMSYQSIEGNVIGVYFPDTQCHAEVTTTLQHTRIFPIRMWRTPLEKDYSNLTVYLRGTGIALIPLLDFPG</sequence>
<comment type="caution">
    <text evidence="5">The sequence shown here is derived from an EMBL/GenBank/DDBJ whole genome shotgun (WGS) entry which is preliminary data.</text>
</comment>
<dbReference type="Gene3D" id="2.40.20.10">
    <property type="entry name" value="Plasminogen Kringle 4"/>
    <property type="match status" value="3"/>
</dbReference>
<dbReference type="STRING" id="151549.A0A4C1T1A6"/>
<feature type="domain" description="Kringle" evidence="4">
    <location>
        <begin position="1"/>
        <end position="127"/>
    </location>
</feature>
<feature type="domain" description="Kringle" evidence="4">
    <location>
        <begin position="457"/>
        <end position="531"/>
    </location>
</feature>
<accession>A0A4C1T1A6</accession>
<evidence type="ECO:0000313" key="6">
    <source>
        <dbReference type="Proteomes" id="UP000299102"/>
    </source>
</evidence>
<dbReference type="InterPro" id="IPR038178">
    <property type="entry name" value="Kringle_sf"/>
</dbReference>
<dbReference type="OrthoDB" id="1915767at2759"/>
<protein>
    <submittedName>
        <fullName evidence="5">Hepatocyte growth factor</fullName>
    </submittedName>
</protein>
<dbReference type="SMART" id="SM00130">
    <property type="entry name" value="KR"/>
    <property type="match status" value="2"/>
</dbReference>
<dbReference type="InterPro" id="IPR000001">
    <property type="entry name" value="Kringle"/>
</dbReference>